<proteinExistence type="predicted"/>
<reference evidence="1 2" key="1">
    <citation type="submission" date="2023-07" db="EMBL/GenBank/DDBJ databases">
        <title>Genomic Encyclopedia of Type Strains, Phase IV (KMG-IV): sequencing the most valuable type-strain genomes for metagenomic binning, comparative biology and taxonomic classification.</title>
        <authorList>
            <person name="Goeker M."/>
        </authorList>
    </citation>
    <scope>NUCLEOTIDE SEQUENCE [LARGE SCALE GENOMIC DNA]</scope>
    <source>
        <strain evidence="1 2">DSM 9768</strain>
    </source>
</reference>
<organism evidence="1 2">
    <name type="scientific">Evansella vedderi</name>
    <dbReference type="NCBI Taxonomy" id="38282"/>
    <lineage>
        <taxon>Bacteria</taxon>
        <taxon>Bacillati</taxon>
        <taxon>Bacillota</taxon>
        <taxon>Bacilli</taxon>
        <taxon>Bacillales</taxon>
        <taxon>Bacillaceae</taxon>
        <taxon>Evansella</taxon>
    </lineage>
</organism>
<gene>
    <name evidence="1" type="ORF">J2S74_004021</name>
</gene>
<sequence length="85" mass="9780">MSDKEYITIHDEDGNEKIFEVEAMFDMGNHSYAMISSGDDTLVMRIEEEDGEQVLVSATEEEVENLMDAYNIAIDEDMDDDRIKH</sequence>
<comment type="caution">
    <text evidence="1">The sequence shown here is derived from an EMBL/GenBank/DDBJ whole genome shotgun (WGS) entry which is preliminary data.</text>
</comment>
<dbReference type="EMBL" id="JAUSUG010000018">
    <property type="protein sequence ID" value="MDQ0256599.1"/>
    <property type="molecule type" value="Genomic_DNA"/>
</dbReference>
<dbReference type="Pfam" id="PF06949">
    <property type="entry name" value="DUF1292"/>
    <property type="match status" value="1"/>
</dbReference>
<dbReference type="Proteomes" id="UP001230005">
    <property type="component" value="Unassembled WGS sequence"/>
</dbReference>
<evidence type="ECO:0000313" key="2">
    <source>
        <dbReference type="Proteomes" id="UP001230005"/>
    </source>
</evidence>
<dbReference type="RefSeq" id="WP_307328991.1">
    <property type="nucleotide sequence ID" value="NZ_JAUSUG010000018.1"/>
</dbReference>
<keyword evidence="2" id="KW-1185">Reference proteome</keyword>
<dbReference type="InterPro" id="IPR009711">
    <property type="entry name" value="UPF0473"/>
</dbReference>
<name>A0ABU0A0F1_9BACI</name>
<protein>
    <submittedName>
        <fullName evidence="1">Uncharacterized protein YrzB (UPF0473 family)</fullName>
    </submittedName>
</protein>
<accession>A0ABU0A0F1</accession>
<evidence type="ECO:0000313" key="1">
    <source>
        <dbReference type="EMBL" id="MDQ0256599.1"/>
    </source>
</evidence>